<dbReference type="Pfam" id="PF16884">
    <property type="entry name" value="ADH_N_2"/>
    <property type="match status" value="1"/>
</dbReference>
<dbReference type="CDD" id="cd05288">
    <property type="entry name" value="PGDH"/>
    <property type="match status" value="1"/>
</dbReference>
<comment type="caution">
    <text evidence="3">The sequence shown here is derived from an EMBL/GenBank/DDBJ whole genome shotgun (WGS) entry which is preliminary data.</text>
</comment>
<dbReference type="InterPro" id="IPR020843">
    <property type="entry name" value="ER"/>
</dbReference>
<dbReference type="InterPro" id="IPR011032">
    <property type="entry name" value="GroES-like_sf"/>
</dbReference>
<evidence type="ECO:0000259" key="2">
    <source>
        <dbReference type="SMART" id="SM00829"/>
    </source>
</evidence>
<dbReference type="GO" id="GO:0016628">
    <property type="term" value="F:oxidoreductase activity, acting on the CH-CH group of donors, NAD or NADP as acceptor"/>
    <property type="evidence" value="ECO:0007669"/>
    <property type="project" value="InterPro"/>
</dbReference>
<keyword evidence="1" id="KW-0560">Oxidoreductase</keyword>
<dbReference type="SMART" id="SM00829">
    <property type="entry name" value="PKS_ER"/>
    <property type="match status" value="1"/>
</dbReference>
<dbReference type="InterPro" id="IPR045010">
    <property type="entry name" value="MDR_fam"/>
</dbReference>
<organism evidence="3 4">
    <name type="scientific">Aspergillus nanangensis</name>
    <dbReference type="NCBI Taxonomy" id="2582783"/>
    <lineage>
        <taxon>Eukaryota</taxon>
        <taxon>Fungi</taxon>
        <taxon>Dikarya</taxon>
        <taxon>Ascomycota</taxon>
        <taxon>Pezizomycotina</taxon>
        <taxon>Eurotiomycetes</taxon>
        <taxon>Eurotiomycetidae</taxon>
        <taxon>Eurotiales</taxon>
        <taxon>Aspergillaceae</taxon>
        <taxon>Aspergillus</taxon>
        <taxon>Aspergillus subgen. Circumdati</taxon>
    </lineage>
</organism>
<reference evidence="3" key="1">
    <citation type="journal article" date="2019" name="Beilstein J. Org. Chem.">
        <title>Nanangenines: drimane sesquiterpenoids as the dominant metabolite cohort of a novel Australian fungus, Aspergillus nanangensis.</title>
        <authorList>
            <person name="Lacey H.J."/>
            <person name="Gilchrist C.L.M."/>
            <person name="Crombie A."/>
            <person name="Kalaitzis J.A."/>
            <person name="Vuong D."/>
            <person name="Rutledge P.J."/>
            <person name="Turner P."/>
            <person name="Pitt J.I."/>
            <person name="Lacey E."/>
            <person name="Chooi Y.H."/>
            <person name="Piggott A.M."/>
        </authorList>
    </citation>
    <scope>NUCLEOTIDE SEQUENCE</scope>
    <source>
        <strain evidence="3">MST-FP2251</strain>
    </source>
</reference>
<dbReference type="InterPro" id="IPR036291">
    <property type="entry name" value="NAD(P)-bd_dom_sf"/>
</dbReference>
<dbReference type="InterPro" id="IPR041694">
    <property type="entry name" value="ADH_N_2"/>
</dbReference>
<reference evidence="3" key="2">
    <citation type="submission" date="2020-02" db="EMBL/GenBank/DDBJ databases">
        <authorList>
            <person name="Gilchrist C.L.M."/>
            <person name="Chooi Y.-H."/>
        </authorList>
    </citation>
    <scope>NUCLEOTIDE SEQUENCE</scope>
    <source>
        <strain evidence="3">MST-FP2251</strain>
    </source>
</reference>
<gene>
    <name evidence="3" type="ORF">FE257_008982</name>
</gene>
<accession>A0AAD4GYK2</accession>
<dbReference type="Gene3D" id="3.40.50.720">
    <property type="entry name" value="NAD(P)-binding Rossmann-like Domain"/>
    <property type="match status" value="1"/>
</dbReference>
<feature type="domain" description="Enoyl reductase (ER)" evidence="2">
    <location>
        <begin position="24"/>
        <end position="336"/>
    </location>
</feature>
<dbReference type="Pfam" id="PF00107">
    <property type="entry name" value="ADH_zinc_N"/>
    <property type="match status" value="1"/>
</dbReference>
<protein>
    <recommendedName>
        <fullName evidence="2">Enoyl reductase (ER) domain-containing protein</fullName>
    </recommendedName>
</protein>
<dbReference type="PANTHER" id="PTHR43205">
    <property type="entry name" value="PROSTAGLANDIN REDUCTASE"/>
    <property type="match status" value="1"/>
</dbReference>
<dbReference type="Proteomes" id="UP001194746">
    <property type="component" value="Unassembled WGS sequence"/>
</dbReference>
<name>A0AAD4GYK2_ASPNN</name>
<dbReference type="Gene3D" id="3.90.180.10">
    <property type="entry name" value="Medium-chain alcohol dehydrogenases, catalytic domain"/>
    <property type="match status" value="1"/>
</dbReference>
<keyword evidence="4" id="KW-1185">Reference proteome</keyword>
<proteinExistence type="predicted"/>
<sequence length="338" mass="36057">MATPTQTKCWVLANKPTKNPTLEGAQPTFTLKTENLPPLTANQLLVKTLYLSNDPAQRTWVGANVPEGRLYTKPIDVGQVMGARGIGEVIESTSAKAQKGDHVLISAGWTEYAVVGEDQVSAIESLPGGLSETHYLGALGGTGLTAYYGLLVQGEAKRGDKVVVSGAAGATGSMVVQIAKHILGAGSVIGIAGSDQKCLNYKSPSFAKDLRDATDANVDVYFDNVGGEILDMMLPLMALHGRIAACGAISAYNGEDALPLKNWFQVITMRLRIHGFIVLDYLNKAPEVRGVLKQAIADGKLRVDEKSQTVVSSSFEDIPRVWMKLFEGGNTGKLVTRL</sequence>
<dbReference type="SUPFAM" id="SSF51735">
    <property type="entry name" value="NAD(P)-binding Rossmann-fold domains"/>
    <property type="match status" value="1"/>
</dbReference>
<dbReference type="PANTHER" id="PTHR43205:SF19">
    <property type="entry name" value="ENOYL REDUCTASE (ER) DOMAIN-CONTAINING PROTEIN"/>
    <property type="match status" value="1"/>
</dbReference>
<evidence type="ECO:0000313" key="4">
    <source>
        <dbReference type="Proteomes" id="UP001194746"/>
    </source>
</evidence>
<evidence type="ECO:0000313" key="3">
    <source>
        <dbReference type="EMBL" id="KAF9894011.1"/>
    </source>
</evidence>
<evidence type="ECO:0000256" key="1">
    <source>
        <dbReference type="ARBA" id="ARBA00023002"/>
    </source>
</evidence>
<dbReference type="SUPFAM" id="SSF50129">
    <property type="entry name" value="GroES-like"/>
    <property type="match status" value="1"/>
</dbReference>
<dbReference type="AlphaFoldDB" id="A0AAD4GYK2"/>
<dbReference type="InterPro" id="IPR013149">
    <property type="entry name" value="ADH-like_C"/>
</dbReference>
<dbReference type="EMBL" id="VCAU01000005">
    <property type="protein sequence ID" value="KAF9894011.1"/>
    <property type="molecule type" value="Genomic_DNA"/>
</dbReference>